<dbReference type="AlphaFoldDB" id="A0AAV0GGE9"/>
<gene>
    <name evidence="2" type="ORF">CEPIT_LOCUS42991</name>
</gene>
<name>A0AAV0GGE9_9ASTE</name>
<sequence length="629" mass="68695">MEEAWTPEMEARLDKLKLEMKTAMATLATAMKEQIHISIATAIAAMMEHNPSRGKSRSQLHHHSRSSHSPTRAITSISSSRTASSPSSPSQVSSRFSQSRTPSRTTTAPSSQASPRTEFPSLPSLGVRHQSSSREDLRSSGSPLSVSLSLQVSSQPQTPSPSTRASSLTGYSSSPALLQFASHGAQVPAVRHEGVIQRQLPSEVKFIDDDGPEKKSSVVNPAFDDKIAGANTAEGSGTTNFTESVQQEILNVTKQIDGSQATSSTASIQEVKGRMTDVAFTNVLKNELKSDTIQMVTKMHQSVNDIAISQEEEPLGNIVRTTSLDLGAWTTCIKEIEKADKGNILKKYVDHEACIGSGDIVGEVLGIPNQQLDRYFEDSKVLVDRRPRSQWQTDEEKESAAVYVSSGTTLDAKMVAENARGMTPVYILLLNGGVGFDNMVYTLTNRRGMEEGVAYAENQNKPMVVDSVVIVLGALAKSGVHPQNIAIEESVFTQSEAKLGMLVRGKVNTVDSFYDIFQIASGTKENFQPRHMSEIVEKLGKRSLEPGFENYQLLVLDVGVCKLVLSAKYALISPSQHFPLDFSQALTTALGEKAGKYMEHYHEVRKRVECKQGLTRKQTRINTQADPFC</sequence>
<dbReference type="EMBL" id="CAMAPF010001104">
    <property type="protein sequence ID" value="CAH9146437.1"/>
    <property type="molecule type" value="Genomic_DNA"/>
</dbReference>
<feature type="compositionally biased region" description="Low complexity" evidence="1">
    <location>
        <begin position="67"/>
        <end position="117"/>
    </location>
</feature>
<feature type="compositionally biased region" description="Low complexity" evidence="1">
    <location>
        <begin position="139"/>
        <end position="167"/>
    </location>
</feature>
<feature type="compositionally biased region" description="Basic residues" evidence="1">
    <location>
        <begin position="52"/>
        <end position="66"/>
    </location>
</feature>
<comment type="caution">
    <text evidence="2">The sequence shown here is derived from an EMBL/GenBank/DDBJ whole genome shotgun (WGS) entry which is preliminary data.</text>
</comment>
<keyword evidence="3" id="KW-1185">Reference proteome</keyword>
<feature type="region of interest" description="Disordered" evidence="1">
    <location>
        <begin position="50"/>
        <end position="170"/>
    </location>
</feature>
<protein>
    <submittedName>
        <fullName evidence="2">Uncharacterized protein</fullName>
    </submittedName>
</protein>
<dbReference type="Proteomes" id="UP001152523">
    <property type="component" value="Unassembled WGS sequence"/>
</dbReference>
<accession>A0AAV0GGE9</accession>
<proteinExistence type="predicted"/>
<evidence type="ECO:0000313" key="2">
    <source>
        <dbReference type="EMBL" id="CAH9146437.1"/>
    </source>
</evidence>
<evidence type="ECO:0000256" key="1">
    <source>
        <dbReference type="SAM" id="MobiDB-lite"/>
    </source>
</evidence>
<reference evidence="2" key="1">
    <citation type="submission" date="2022-07" db="EMBL/GenBank/DDBJ databases">
        <authorList>
            <person name="Macas J."/>
            <person name="Novak P."/>
            <person name="Neumann P."/>
        </authorList>
    </citation>
    <scope>NUCLEOTIDE SEQUENCE</scope>
</reference>
<organism evidence="2 3">
    <name type="scientific">Cuscuta epithymum</name>
    <dbReference type="NCBI Taxonomy" id="186058"/>
    <lineage>
        <taxon>Eukaryota</taxon>
        <taxon>Viridiplantae</taxon>
        <taxon>Streptophyta</taxon>
        <taxon>Embryophyta</taxon>
        <taxon>Tracheophyta</taxon>
        <taxon>Spermatophyta</taxon>
        <taxon>Magnoliopsida</taxon>
        <taxon>eudicotyledons</taxon>
        <taxon>Gunneridae</taxon>
        <taxon>Pentapetalae</taxon>
        <taxon>asterids</taxon>
        <taxon>lamiids</taxon>
        <taxon>Solanales</taxon>
        <taxon>Convolvulaceae</taxon>
        <taxon>Cuscuteae</taxon>
        <taxon>Cuscuta</taxon>
        <taxon>Cuscuta subgen. Cuscuta</taxon>
    </lineage>
</organism>
<evidence type="ECO:0000313" key="3">
    <source>
        <dbReference type="Proteomes" id="UP001152523"/>
    </source>
</evidence>